<reference evidence="5" key="1">
    <citation type="journal article" date="2019" name="Int. J. Syst. Evol. Microbiol.">
        <title>The Global Catalogue of Microorganisms (GCM) 10K type strain sequencing project: providing services to taxonomists for standard genome sequencing and annotation.</title>
        <authorList>
            <consortium name="The Broad Institute Genomics Platform"/>
            <consortium name="The Broad Institute Genome Sequencing Center for Infectious Disease"/>
            <person name="Wu L."/>
            <person name="Ma J."/>
        </authorList>
    </citation>
    <scope>NUCLEOTIDE SEQUENCE [LARGE SCALE GENOMIC DNA]</scope>
    <source>
        <strain evidence="5">CECT 7184</strain>
    </source>
</reference>
<dbReference type="RefSeq" id="WP_385940667.1">
    <property type="nucleotide sequence ID" value="NZ_JBHSOZ010000004.1"/>
</dbReference>
<protein>
    <submittedName>
        <fullName evidence="4">3-dehydroquinate synthase II</fullName>
    </submittedName>
</protein>
<sequence length="186" mass="20531">MNSKKNKVEYIAGEVISIKAVGKGTRVCVDCADELSPEEGMLVGNTGDGYILVLSENRKTETYPSRAFRVNCGAVHQYIYEGENTKYLSELRGGEQTPVFSLSGEPRIVPLGRVKAEQRDLLRVECRVQNKIISATLQDADSVQLAGEEGNSVPVQQLASGDRVLCMVDEPGRHLGEKIKEEIREY</sequence>
<evidence type="ECO:0000259" key="3">
    <source>
        <dbReference type="Pfam" id="PF26558"/>
    </source>
</evidence>
<evidence type="ECO:0000313" key="5">
    <source>
        <dbReference type="Proteomes" id="UP001596142"/>
    </source>
</evidence>
<evidence type="ECO:0000313" key="4">
    <source>
        <dbReference type="EMBL" id="MFC5713138.1"/>
    </source>
</evidence>
<comment type="caution">
    <text evidence="4">The sequence shown here is derived from an EMBL/GenBank/DDBJ whole genome shotgun (WGS) entry which is preliminary data.</text>
</comment>
<dbReference type="PANTHER" id="PTHR33563:SF1">
    <property type="entry name" value="3-DEHYDROQUINATE SYNTHASE"/>
    <property type="match status" value="1"/>
</dbReference>
<gene>
    <name evidence="4" type="ORF">ACFPU1_10110</name>
</gene>
<dbReference type="Pfam" id="PF26558">
    <property type="entry name" value="DHQS_2nd"/>
    <property type="match status" value="1"/>
</dbReference>
<proteinExistence type="predicted"/>
<name>A0ABW0YPT1_9BACI</name>
<keyword evidence="1" id="KW-0028">Amino-acid biosynthesis</keyword>
<dbReference type="EMBL" id="JBHSOZ010000004">
    <property type="protein sequence ID" value="MFC5713138.1"/>
    <property type="molecule type" value="Genomic_DNA"/>
</dbReference>
<evidence type="ECO:0000256" key="1">
    <source>
        <dbReference type="ARBA" id="ARBA00022605"/>
    </source>
</evidence>
<dbReference type="InterPro" id="IPR056179">
    <property type="entry name" value="DHQS_C"/>
</dbReference>
<organism evidence="4 5">
    <name type="scientific">Thalassorhabdus alkalitolerans</name>
    <dbReference type="NCBI Taxonomy" id="2282697"/>
    <lineage>
        <taxon>Bacteria</taxon>
        <taxon>Bacillati</taxon>
        <taxon>Bacillota</taxon>
        <taxon>Bacilli</taxon>
        <taxon>Bacillales</taxon>
        <taxon>Bacillaceae</taxon>
        <taxon>Thalassorhabdus</taxon>
    </lineage>
</organism>
<accession>A0ABW0YPT1</accession>
<evidence type="ECO:0000256" key="2">
    <source>
        <dbReference type="ARBA" id="ARBA00023141"/>
    </source>
</evidence>
<keyword evidence="2" id="KW-0057">Aromatic amino acid biosynthesis</keyword>
<feature type="domain" description="3-dehydroquinate synthase C-terminal" evidence="3">
    <location>
        <begin position="14"/>
        <end position="185"/>
    </location>
</feature>
<dbReference type="InterPro" id="IPR002812">
    <property type="entry name" value="DHQS"/>
</dbReference>
<keyword evidence="5" id="KW-1185">Reference proteome</keyword>
<dbReference type="Proteomes" id="UP001596142">
    <property type="component" value="Unassembled WGS sequence"/>
</dbReference>
<dbReference type="PANTHER" id="PTHR33563">
    <property type="match status" value="1"/>
</dbReference>